<dbReference type="GeneID" id="8440713"/>
<dbReference type="PRINTS" id="PR00385">
    <property type="entry name" value="P450"/>
</dbReference>
<dbReference type="RefSeq" id="XP_002541943.1">
    <property type="nucleotide sequence ID" value="XM_002541897.1"/>
</dbReference>
<dbReference type="GO" id="GO:0004497">
    <property type="term" value="F:monooxygenase activity"/>
    <property type="evidence" value="ECO:0007669"/>
    <property type="project" value="InterPro"/>
</dbReference>
<dbReference type="SUPFAM" id="SSF48264">
    <property type="entry name" value="Cytochrome P450"/>
    <property type="match status" value="1"/>
</dbReference>
<dbReference type="VEuPathDB" id="FungiDB:UREG_01459"/>
<dbReference type="eggNOG" id="KOG0156">
    <property type="taxonomic scope" value="Eukaryota"/>
</dbReference>
<dbReference type="InterPro" id="IPR036396">
    <property type="entry name" value="Cyt_P450_sf"/>
</dbReference>
<dbReference type="Pfam" id="PF00067">
    <property type="entry name" value="p450"/>
    <property type="match status" value="1"/>
</dbReference>
<dbReference type="Proteomes" id="UP000002058">
    <property type="component" value="Unassembled WGS sequence"/>
</dbReference>
<accession>C4JI34</accession>
<organism evidence="1 2">
    <name type="scientific">Uncinocarpus reesii (strain UAMH 1704)</name>
    <dbReference type="NCBI Taxonomy" id="336963"/>
    <lineage>
        <taxon>Eukaryota</taxon>
        <taxon>Fungi</taxon>
        <taxon>Dikarya</taxon>
        <taxon>Ascomycota</taxon>
        <taxon>Pezizomycotina</taxon>
        <taxon>Eurotiomycetes</taxon>
        <taxon>Eurotiomycetidae</taxon>
        <taxon>Onygenales</taxon>
        <taxon>Onygenaceae</taxon>
        <taxon>Uncinocarpus</taxon>
    </lineage>
</organism>
<dbReference type="AlphaFoldDB" id="C4JI34"/>
<dbReference type="GO" id="GO:0005506">
    <property type="term" value="F:iron ion binding"/>
    <property type="evidence" value="ECO:0007669"/>
    <property type="project" value="InterPro"/>
</dbReference>
<dbReference type="InterPro" id="IPR001128">
    <property type="entry name" value="Cyt_P450"/>
</dbReference>
<evidence type="ECO:0000313" key="2">
    <source>
        <dbReference type="Proteomes" id="UP000002058"/>
    </source>
</evidence>
<dbReference type="GO" id="GO:0020037">
    <property type="term" value="F:heme binding"/>
    <property type="evidence" value="ECO:0007669"/>
    <property type="project" value="InterPro"/>
</dbReference>
<dbReference type="HOGENOM" id="CLU_001570_14_0_1"/>
<sequence length="448" mass="50105">MALFGNTTFLVGGVALLIYAVIATPVPTLLESLALIDVHSYAQGPLVRVGPNYVVCSDPSEIRRIWSVHSGYYRSSWYKAIRVDPTRNSVLTICENKAHHRVRGYLVGGYAGKGINNQEQLVDEQVEKLISLIRRKYISTRSALQPLKMDQTMQYLTQDVITAVGFGKPTGYLDADNDIFGLFKTFQSTILPFHLLAMMPAVVDFLQTYIMKPFVPKPTDTHGVGKLLGVIKAHVDTRYEPERVRNDDVLQTFVDSGLTRSEVEVEALVQLLSGTDTTATALRNIIFYVCTNPSAYHALQAEIDIAAETATRPVIADQHAKSLPYLQACIKETLRLWPPIMGLMPKTSDKDDEICGIRVPAKTQVAWVPLAMMKDRTVFGEDACVFEPRRWIDAQPARLREMEATHGLVFATGSRWECLGKRLAYMEMGKTIFEVGTYFLAPFSLFTD</sequence>
<dbReference type="EMBL" id="CH476615">
    <property type="protein sequence ID" value="EEP76610.1"/>
    <property type="molecule type" value="Genomic_DNA"/>
</dbReference>
<dbReference type="InterPro" id="IPR050121">
    <property type="entry name" value="Cytochrome_P450_monoxygenase"/>
</dbReference>
<keyword evidence="2" id="KW-1185">Reference proteome</keyword>
<dbReference type="OMA" id="DPPRDCT"/>
<name>C4JI34_UNCRE</name>
<dbReference type="KEGG" id="ure:UREG_01459"/>
<dbReference type="GO" id="GO:0016705">
    <property type="term" value="F:oxidoreductase activity, acting on paired donors, with incorporation or reduction of molecular oxygen"/>
    <property type="evidence" value="ECO:0007669"/>
    <property type="project" value="InterPro"/>
</dbReference>
<dbReference type="OrthoDB" id="3934656at2759"/>
<dbReference type="PANTHER" id="PTHR24305">
    <property type="entry name" value="CYTOCHROME P450"/>
    <property type="match status" value="1"/>
</dbReference>
<dbReference type="InParanoid" id="C4JI34"/>
<gene>
    <name evidence="1" type="ORF">UREG_01459</name>
</gene>
<protein>
    <recommendedName>
        <fullName evidence="3">Cytochrome P450</fullName>
    </recommendedName>
</protein>
<dbReference type="PANTHER" id="PTHR24305:SF168">
    <property type="entry name" value="P450, PUTATIVE (EUROFUNG)-RELATED"/>
    <property type="match status" value="1"/>
</dbReference>
<reference evidence="2" key="1">
    <citation type="journal article" date="2009" name="Genome Res.">
        <title>Comparative genomic analyses of the human fungal pathogens Coccidioides and their relatives.</title>
        <authorList>
            <person name="Sharpton T.J."/>
            <person name="Stajich J.E."/>
            <person name="Rounsley S.D."/>
            <person name="Gardner M.J."/>
            <person name="Wortman J.R."/>
            <person name="Jordar V.S."/>
            <person name="Maiti R."/>
            <person name="Kodira C.D."/>
            <person name="Neafsey D.E."/>
            <person name="Zeng Q."/>
            <person name="Hung C.-Y."/>
            <person name="McMahan C."/>
            <person name="Muszewska A."/>
            <person name="Grynberg M."/>
            <person name="Mandel M.A."/>
            <person name="Kellner E.M."/>
            <person name="Barker B.M."/>
            <person name="Galgiani J.N."/>
            <person name="Orbach M.J."/>
            <person name="Kirkland T.N."/>
            <person name="Cole G.T."/>
            <person name="Henn M.R."/>
            <person name="Birren B.W."/>
            <person name="Taylor J.W."/>
        </authorList>
    </citation>
    <scope>NUCLEOTIDE SEQUENCE [LARGE SCALE GENOMIC DNA]</scope>
    <source>
        <strain evidence="2">UAMH 1704</strain>
    </source>
</reference>
<dbReference type="CDD" id="cd11060">
    <property type="entry name" value="CYP57A1-like"/>
    <property type="match status" value="1"/>
</dbReference>
<evidence type="ECO:0008006" key="3">
    <source>
        <dbReference type="Google" id="ProtNLM"/>
    </source>
</evidence>
<evidence type="ECO:0000313" key="1">
    <source>
        <dbReference type="EMBL" id="EEP76610.1"/>
    </source>
</evidence>
<proteinExistence type="predicted"/>
<dbReference type="Gene3D" id="1.10.630.10">
    <property type="entry name" value="Cytochrome P450"/>
    <property type="match status" value="1"/>
</dbReference>